<dbReference type="AlphaFoldDB" id="A0A6J4SEM9"/>
<gene>
    <name evidence="2" type="ORF">AVDCRST_MAG65-2076</name>
</gene>
<protein>
    <recommendedName>
        <fullName evidence="1">MlaB-like STAS domain-containing protein</fullName>
    </recommendedName>
</protein>
<sequence length="96" mass="9905">MGAPAPEAIAFAIRGPIDRADLPGLCARVCTLLEAGTAGVALCDVQGIEPDAVTVDALARLALGARRHGCQVRLRNASPELRRLVGFMGLGDVLAD</sequence>
<dbReference type="SUPFAM" id="SSF52091">
    <property type="entry name" value="SpoIIaa-like"/>
    <property type="match status" value="1"/>
</dbReference>
<evidence type="ECO:0000313" key="2">
    <source>
        <dbReference type="EMBL" id="CAA9492063.1"/>
    </source>
</evidence>
<proteinExistence type="predicted"/>
<reference evidence="2" key="1">
    <citation type="submission" date="2020-02" db="EMBL/GenBank/DDBJ databases">
        <authorList>
            <person name="Meier V. D."/>
        </authorList>
    </citation>
    <scope>NUCLEOTIDE SEQUENCE</scope>
    <source>
        <strain evidence="2">AVDCRST_MAG65</strain>
    </source>
</reference>
<evidence type="ECO:0000259" key="1">
    <source>
        <dbReference type="Pfam" id="PF13466"/>
    </source>
</evidence>
<dbReference type="InterPro" id="IPR036513">
    <property type="entry name" value="STAS_dom_sf"/>
</dbReference>
<dbReference type="EMBL" id="CADCVL010000364">
    <property type="protein sequence ID" value="CAA9492063.1"/>
    <property type="molecule type" value="Genomic_DNA"/>
</dbReference>
<dbReference type="Pfam" id="PF13466">
    <property type="entry name" value="STAS_2"/>
    <property type="match status" value="1"/>
</dbReference>
<name>A0A6J4SEM9_9ACTN</name>
<dbReference type="Gene3D" id="3.30.750.24">
    <property type="entry name" value="STAS domain"/>
    <property type="match status" value="1"/>
</dbReference>
<dbReference type="InterPro" id="IPR058548">
    <property type="entry name" value="MlaB-like_STAS"/>
</dbReference>
<feature type="domain" description="MlaB-like STAS" evidence="1">
    <location>
        <begin position="13"/>
        <end position="90"/>
    </location>
</feature>
<organism evidence="2">
    <name type="scientific">uncultured Solirubrobacteraceae bacterium</name>
    <dbReference type="NCBI Taxonomy" id="1162706"/>
    <lineage>
        <taxon>Bacteria</taxon>
        <taxon>Bacillati</taxon>
        <taxon>Actinomycetota</taxon>
        <taxon>Thermoleophilia</taxon>
        <taxon>Solirubrobacterales</taxon>
        <taxon>Solirubrobacteraceae</taxon>
        <taxon>environmental samples</taxon>
    </lineage>
</organism>
<accession>A0A6J4SEM9</accession>